<keyword evidence="3" id="KW-1185">Reference proteome</keyword>
<evidence type="ECO:0000313" key="2">
    <source>
        <dbReference type="EMBL" id="KAJ4976275.1"/>
    </source>
</evidence>
<proteinExistence type="predicted"/>
<accession>A0A9Q0QYF0</accession>
<organism evidence="2 3">
    <name type="scientific">Protea cynaroides</name>
    <dbReference type="NCBI Taxonomy" id="273540"/>
    <lineage>
        <taxon>Eukaryota</taxon>
        <taxon>Viridiplantae</taxon>
        <taxon>Streptophyta</taxon>
        <taxon>Embryophyta</taxon>
        <taxon>Tracheophyta</taxon>
        <taxon>Spermatophyta</taxon>
        <taxon>Magnoliopsida</taxon>
        <taxon>Proteales</taxon>
        <taxon>Proteaceae</taxon>
        <taxon>Protea</taxon>
    </lineage>
</organism>
<protein>
    <submittedName>
        <fullName evidence="2">Uncharacterized protein</fullName>
    </submittedName>
</protein>
<feature type="compositionally biased region" description="Basic and acidic residues" evidence="1">
    <location>
        <begin position="18"/>
        <end position="30"/>
    </location>
</feature>
<reference evidence="2" key="1">
    <citation type="journal article" date="2023" name="Plant J.">
        <title>The genome of the king protea, Protea cynaroides.</title>
        <authorList>
            <person name="Chang J."/>
            <person name="Duong T.A."/>
            <person name="Schoeman C."/>
            <person name="Ma X."/>
            <person name="Roodt D."/>
            <person name="Barker N."/>
            <person name="Li Z."/>
            <person name="Van de Peer Y."/>
            <person name="Mizrachi E."/>
        </authorList>
    </citation>
    <scope>NUCLEOTIDE SEQUENCE</scope>
    <source>
        <tissue evidence="2">Young leaves</tissue>
    </source>
</reference>
<feature type="region of interest" description="Disordered" evidence="1">
    <location>
        <begin position="86"/>
        <end position="109"/>
    </location>
</feature>
<gene>
    <name evidence="2" type="ORF">NE237_001381</name>
</gene>
<comment type="caution">
    <text evidence="2">The sequence shown here is derived from an EMBL/GenBank/DDBJ whole genome shotgun (WGS) entry which is preliminary data.</text>
</comment>
<name>A0A9Q0QYF0_9MAGN</name>
<evidence type="ECO:0000313" key="3">
    <source>
        <dbReference type="Proteomes" id="UP001141806"/>
    </source>
</evidence>
<dbReference type="Proteomes" id="UP001141806">
    <property type="component" value="Unassembled WGS sequence"/>
</dbReference>
<dbReference type="AlphaFoldDB" id="A0A9Q0QYF0"/>
<sequence>MRGYQEQPVVKKVAGMHSMERLGEKPEESYPTKSNGIESETKASEHVTNAGGGDHRSSIGGPSTWDPYSKGIDLCSLRTSLASSVTLRRNKEQKESRQDKRLPKVKAEEPVPDVCDIAQVRDNDTFSVYFWGSKTEAISPASNPRLHREWVGSNWIPPLDEVHQS</sequence>
<feature type="compositionally biased region" description="Basic and acidic residues" evidence="1">
    <location>
        <begin position="89"/>
        <end position="109"/>
    </location>
</feature>
<dbReference type="EMBL" id="JAMYWD010000003">
    <property type="protein sequence ID" value="KAJ4976275.1"/>
    <property type="molecule type" value="Genomic_DNA"/>
</dbReference>
<feature type="region of interest" description="Disordered" evidence="1">
    <location>
        <begin position="1"/>
        <end position="64"/>
    </location>
</feature>
<evidence type="ECO:0000256" key="1">
    <source>
        <dbReference type="SAM" id="MobiDB-lite"/>
    </source>
</evidence>